<sequence length="75" mass="8656">DIAYITASLRDIGQAIEKADEDEKELSRALETLRKRRVSMLETQSKLRSIISPLRRFPAEILSEIFHHTVERGGY</sequence>
<accession>A0A2H3E660</accession>
<organism evidence="1 2">
    <name type="scientific">Armillaria gallica</name>
    <name type="common">Bulbous honey fungus</name>
    <name type="synonym">Armillaria bulbosa</name>
    <dbReference type="NCBI Taxonomy" id="47427"/>
    <lineage>
        <taxon>Eukaryota</taxon>
        <taxon>Fungi</taxon>
        <taxon>Dikarya</taxon>
        <taxon>Basidiomycota</taxon>
        <taxon>Agaricomycotina</taxon>
        <taxon>Agaricomycetes</taxon>
        <taxon>Agaricomycetidae</taxon>
        <taxon>Agaricales</taxon>
        <taxon>Marasmiineae</taxon>
        <taxon>Physalacriaceae</taxon>
        <taxon>Armillaria</taxon>
    </lineage>
</organism>
<reference evidence="2" key="1">
    <citation type="journal article" date="2017" name="Nat. Ecol. Evol.">
        <title>Genome expansion and lineage-specific genetic innovations in the forest pathogenic fungi Armillaria.</title>
        <authorList>
            <person name="Sipos G."/>
            <person name="Prasanna A.N."/>
            <person name="Walter M.C."/>
            <person name="O'Connor E."/>
            <person name="Balint B."/>
            <person name="Krizsan K."/>
            <person name="Kiss B."/>
            <person name="Hess J."/>
            <person name="Varga T."/>
            <person name="Slot J."/>
            <person name="Riley R."/>
            <person name="Boka B."/>
            <person name="Rigling D."/>
            <person name="Barry K."/>
            <person name="Lee J."/>
            <person name="Mihaltcheva S."/>
            <person name="LaButti K."/>
            <person name="Lipzen A."/>
            <person name="Waldron R."/>
            <person name="Moloney N.M."/>
            <person name="Sperisen C."/>
            <person name="Kredics L."/>
            <person name="Vagvoelgyi C."/>
            <person name="Patrignani A."/>
            <person name="Fitzpatrick D."/>
            <person name="Nagy I."/>
            <person name="Doyle S."/>
            <person name="Anderson J.B."/>
            <person name="Grigoriev I.V."/>
            <person name="Gueldener U."/>
            <person name="Muensterkoetter M."/>
            <person name="Nagy L.G."/>
        </authorList>
    </citation>
    <scope>NUCLEOTIDE SEQUENCE [LARGE SCALE GENOMIC DNA]</scope>
    <source>
        <strain evidence="2">Ar21-2</strain>
    </source>
</reference>
<dbReference type="Proteomes" id="UP000217790">
    <property type="component" value="Unassembled WGS sequence"/>
</dbReference>
<dbReference type="InParanoid" id="A0A2H3E660"/>
<gene>
    <name evidence="1" type="ORF">ARMGADRAFT_891666</name>
</gene>
<feature type="non-terminal residue" evidence="1">
    <location>
        <position position="75"/>
    </location>
</feature>
<protein>
    <submittedName>
        <fullName evidence="1">Uncharacterized protein</fullName>
    </submittedName>
</protein>
<dbReference type="EMBL" id="KZ293651">
    <property type="protein sequence ID" value="PBK96053.1"/>
    <property type="molecule type" value="Genomic_DNA"/>
</dbReference>
<evidence type="ECO:0000313" key="2">
    <source>
        <dbReference type="Proteomes" id="UP000217790"/>
    </source>
</evidence>
<keyword evidence="2" id="KW-1185">Reference proteome</keyword>
<evidence type="ECO:0000313" key="1">
    <source>
        <dbReference type="EMBL" id="PBK96053.1"/>
    </source>
</evidence>
<dbReference type="AlphaFoldDB" id="A0A2H3E660"/>
<dbReference type="OrthoDB" id="3365698at2759"/>
<name>A0A2H3E660_ARMGA</name>
<proteinExistence type="predicted"/>
<feature type="non-terminal residue" evidence="1">
    <location>
        <position position="1"/>
    </location>
</feature>